<evidence type="ECO:0000256" key="1">
    <source>
        <dbReference type="SAM" id="Coils"/>
    </source>
</evidence>
<evidence type="ECO:0000313" key="4">
    <source>
        <dbReference type="EMBL" id="KAL0978393.1"/>
    </source>
</evidence>
<keyword evidence="3" id="KW-0472">Membrane</keyword>
<dbReference type="AlphaFoldDB" id="A0ABD0XDQ8"/>
<evidence type="ECO:0008006" key="6">
    <source>
        <dbReference type="Google" id="ProtNLM"/>
    </source>
</evidence>
<evidence type="ECO:0000313" key="5">
    <source>
        <dbReference type="Proteomes" id="UP001557470"/>
    </source>
</evidence>
<feature type="region of interest" description="Disordered" evidence="2">
    <location>
        <begin position="1"/>
        <end position="23"/>
    </location>
</feature>
<comment type="caution">
    <text evidence="4">The sequence shown here is derived from an EMBL/GenBank/DDBJ whole genome shotgun (WGS) entry which is preliminary data.</text>
</comment>
<feature type="compositionally biased region" description="Basic and acidic residues" evidence="2">
    <location>
        <begin position="52"/>
        <end position="65"/>
    </location>
</feature>
<sequence>METPKTLRRIRPRMESYDQKLEQRATKHEFLRDRNNTTTCRSPGHKVEADWKSEMHQKRQMEFQRRRNLSQDVTPQDNEKNQSKVTMRTNRQRVPLVHRQSLISAETLGITWPDVHSVEKATWINSSPLHEPGGLNKTGQLHRAISQTLAHTHQQSSLVMPIDSQNIVRKQDQIDLVKLSSQLEQRTACCQTEHGYITVKEADLIQLAEYLQEALWREDSLKQKLTQLQLATSALLLSHNNVWKNCYKEDKMKVKLDALESKLKICVQRLSRDGAKMLLLQSEQQREELKEVAVATLQRMTDQTAKAQDRAHSLQMALQNLQAESSQLRERLEEEKRTCSQLRTSQMQSIDHINLLQSQLESVKGQEATLRKQLLQYQLTEADLHLKIKTLEDHLNICSTQLETLTRQQHDTKKEHDIQQDSTEHPLDEQFNPAVSQHHNKKQTMMGDTTLRRKRRCRPCAILSLFLVIMAMIVLILLLANIPTRNQLWELYKELQDRTEKYLDDMTLPQHCYRPL</sequence>
<dbReference type="CDD" id="cd21912">
    <property type="entry name" value="CC1_T3JAM"/>
    <property type="match status" value="1"/>
</dbReference>
<organism evidence="4 5">
    <name type="scientific">Umbra pygmaea</name>
    <name type="common">Eastern mudminnow</name>
    <dbReference type="NCBI Taxonomy" id="75934"/>
    <lineage>
        <taxon>Eukaryota</taxon>
        <taxon>Metazoa</taxon>
        <taxon>Chordata</taxon>
        <taxon>Craniata</taxon>
        <taxon>Vertebrata</taxon>
        <taxon>Euteleostomi</taxon>
        <taxon>Actinopterygii</taxon>
        <taxon>Neopterygii</taxon>
        <taxon>Teleostei</taxon>
        <taxon>Protacanthopterygii</taxon>
        <taxon>Esociformes</taxon>
        <taxon>Umbridae</taxon>
        <taxon>Umbra</taxon>
    </lineage>
</organism>
<dbReference type="Proteomes" id="UP001557470">
    <property type="component" value="Unassembled WGS sequence"/>
</dbReference>
<name>A0ABD0XDQ8_UMBPY</name>
<keyword evidence="1" id="KW-0175">Coiled coil</keyword>
<proteinExistence type="predicted"/>
<gene>
    <name evidence="4" type="ORF">UPYG_G00169910</name>
</gene>
<dbReference type="Gene3D" id="1.20.5.1160">
    <property type="entry name" value="Vasodilator-stimulated phosphoprotein"/>
    <property type="match status" value="1"/>
</dbReference>
<keyword evidence="3" id="KW-0812">Transmembrane</keyword>
<keyword evidence="3" id="KW-1133">Transmembrane helix</keyword>
<keyword evidence="5" id="KW-1185">Reference proteome</keyword>
<feature type="compositionally biased region" description="Basic and acidic residues" evidence="2">
    <location>
        <begin position="12"/>
        <end position="23"/>
    </location>
</feature>
<evidence type="ECO:0000256" key="3">
    <source>
        <dbReference type="SAM" id="Phobius"/>
    </source>
</evidence>
<feature type="compositionally biased region" description="Basic residues" evidence="2">
    <location>
        <begin position="1"/>
        <end position="11"/>
    </location>
</feature>
<evidence type="ECO:0000256" key="2">
    <source>
        <dbReference type="SAM" id="MobiDB-lite"/>
    </source>
</evidence>
<accession>A0ABD0XDQ8</accession>
<reference evidence="4 5" key="1">
    <citation type="submission" date="2024-06" db="EMBL/GenBank/DDBJ databases">
        <authorList>
            <person name="Pan Q."/>
            <person name="Wen M."/>
            <person name="Jouanno E."/>
            <person name="Zahm M."/>
            <person name="Klopp C."/>
            <person name="Cabau C."/>
            <person name="Louis A."/>
            <person name="Berthelot C."/>
            <person name="Parey E."/>
            <person name="Roest Crollius H."/>
            <person name="Montfort J."/>
            <person name="Robinson-Rechavi M."/>
            <person name="Bouchez O."/>
            <person name="Lampietro C."/>
            <person name="Lopez Roques C."/>
            <person name="Donnadieu C."/>
            <person name="Postlethwait J."/>
            <person name="Bobe J."/>
            <person name="Verreycken H."/>
            <person name="Guiguen Y."/>
        </authorList>
    </citation>
    <scope>NUCLEOTIDE SEQUENCE [LARGE SCALE GENOMIC DNA]</scope>
    <source>
        <strain evidence="4">Up_M1</strain>
        <tissue evidence="4">Testis</tissue>
    </source>
</reference>
<feature type="region of interest" description="Disordered" evidence="2">
    <location>
        <begin position="52"/>
        <end position="87"/>
    </location>
</feature>
<feature type="coiled-coil region" evidence="1">
    <location>
        <begin position="304"/>
        <end position="408"/>
    </location>
</feature>
<dbReference type="EMBL" id="JAGEUA010000005">
    <property type="protein sequence ID" value="KAL0978393.1"/>
    <property type="molecule type" value="Genomic_DNA"/>
</dbReference>
<feature type="transmembrane region" description="Helical" evidence="3">
    <location>
        <begin position="460"/>
        <end position="482"/>
    </location>
</feature>
<protein>
    <recommendedName>
        <fullName evidence="6">TRAF3 interacting protein 3</fullName>
    </recommendedName>
</protein>